<feature type="domain" description="FAD-binding PCMH-type" evidence="4">
    <location>
        <begin position="1"/>
        <end position="176"/>
    </location>
</feature>
<dbReference type="SMART" id="SM01092">
    <property type="entry name" value="CO_deh_flav_C"/>
    <property type="match status" value="1"/>
</dbReference>
<dbReference type="InterPro" id="IPR051312">
    <property type="entry name" value="Diverse_Substr_Oxidored"/>
</dbReference>
<evidence type="ECO:0000256" key="1">
    <source>
        <dbReference type="ARBA" id="ARBA00022630"/>
    </source>
</evidence>
<dbReference type="InterPro" id="IPR016169">
    <property type="entry name" value="FAD-bd_PCMH_sub2"/>
</dbReference>
<evidence type="ECO:0000256" key="2">
    <source>
        <dbReference type="ARBA" id="ARBA00022827"/>
    </source>
</evidence>
<dbReference type="NCBIfam" id="NF043083">
    <property type="entry name" value="XdhB_XDHase"/>
    <property type="match status" value="1"/>
</dbReference>
<dbReference type="FunFam" id="3.30.465.10:FF:000017">
    <property type="entry name" value="Xanthine dehydrogenase, FAD binding subunit"/>
    <property type="match status" value="1"/>
</dbReference>
<evidence type="ECO:0000256" key="3">
    <source>
        <dbReference type="ARBA" id="ARBA00023002"/>
    </source>
</evidence>
<dbReference type="PANTHER" id="PTHR42659:SF9">
    <property type="entry name" value="XANTHINE DEHYDROGENASE FAD-BINDING SUBUNIT XDHB-RELATED"/>
    <property type="match status" value="1"/>
</dbReference>
<comment type="caution">
    <text evidence="5">The sequence shown here is derived from an EMBL/GenBank/DDBJ whole genome shotgun (WGS) entry which is preliminary data.</text>
</comment>
<dbReference type="InterPro" id="IPR005107">
    <property type="entry name" value="CO_DH_flav_C"/>
</dbReference>
<reference evidence="5" key="1">
    <citation type="submission" date="2020-08" db="EMBL/GenBank/DDBJ databases">
        <title>Genome public.</title>
        <authorList>
            <person name="Liu C."/>
            <person name="Sun Q."/>
        </authorList>
    </citation>
    <scope>NUCLEOTIDE SEQUENCE</scope>
    <source>
        <strain evidence="5">NSJ-12</strain>
    </source>
</reference>
<dbReference type="Gene3D" id="3.30.465.10">
    <property type="match status" value="1"/>
</dbReference>
<dbReference type="EMBL" id="JACRSY010000029">
    <property type="protein sequence ID" value="MBC8580814.1"/>
    <property type="molecule type" value="Genomic_DNA"/>
</dbReference>
<evidence type="ECO:0000259" key="4">
    <source>
        <dbReference type="PROSITE" id="PS51387"/>
    </source>
</evidence>
<dbReference type="InterPro" id="IPR016166">
    <property type="entry name" value="FAD-bd_PCMH"/>
</dbReference>
<dbReference type="Gene3D" id="3.30.390.50">
    <property type="entry name" value="CO dehydrogenase flavoprotein, C-terminal domain"/>
    <property type="match status" value="1"/>
</dbReference>
<proteinExistence type="predicted"/>
<dbReference type="Proteomes" id="UP000655830">
    <property type="component" value="Unassembled WGS sequence"/>
</dbReference>
<dbReference type="SUPFAM" id="SSF55447">
    <property type="entry name" value="CO dehydrogenase flavoprotein C-terminal domain-like"/>
    <property type="match status" value="1"/>
</dbReference>
<keyword evidence="2" id="KW-0274">FAD</keyword>
<gene>
    <name evidence="5" type="primary">xdhB</name>
    <name evidence="5" type="ORF">H8718_14950</name>
</gene>
<name>A0A926EJN3_9FIRM</name>
<evidence type="ECO:0000313" key="6">
    <source>
        <dbReference type="Proteomes" id="UP000655830"/>
    </source>
</evidence>
<dbReference type="Pfam" id="PF03450">
    <property type="entry name" value="CO_deh_flav_C"/>
    <property type="match status" value="1"/>
</dbReference>
<dbReference type="AlphaFoldDB" id="A0A926EJN3"/>
<protein>
    <submittedName>
        <fullName evidence="5">Xanthine dehydrogenase FAD-binding subunit XdhB</fullName>
    </submittedName>
</protein>
<dbReference type="PROSITE" id="PS51387">
    <property type="entry name" value="FAD_PCMH"/>
    <property type="match status" value="1"/>
</dbReference>
<dbReference type="InterPro" id="IPR002346">
    <property type="entry name" value="Mopterin_DH_FAD-bd"/>
</dbReference>
<dbReference type="InterPro" id="IPR036683">
    <property type="entry name" value="CO_DH_flav_C_dom_sf"/>
</dbReference>
<sequence length="295" mass="32110">MYDIENIYEAVDIQDAIKALVENPSAIPLAGGTDILIKIREGKLAGKSFISLHHINSLKGITRDEQGNIMIRPLTTFSHITYHPLIKTYLPMLGEAVDQVGGPQIRNMGTIGGNICNGVTSADSASTLFTYNALLEITGPTGIRNIPITAFYKGPGRVHLQQGELLTGICITKENYEGFHGHYIKYAMREAMDIATLGCAVNCKLNASLDQLEDVRLAFGVAGPTPMRCNKAEAAVIGQTISPSLFKTFSEVALTEVNPRTSWRASRDFRLQLVKELSKRALKQAILLGGGHLDD</sequence>
<dbReference type="PANTHER" id="PTHR42659">
    <property type="entry name" value="XANTHINE DEHYDROGENASE SUBUNIT C-RELATED"/>
    <property type="match status" value="1"/>
</dbReference>
<keyword evidence="1" id="KW-0285">Flavoprotein</keyword>
<evidence type="ECO:0000313" key="5">
    <source>
        <dbReference type="EMBL" id="MBC8580814.1"/>
    </source>
</evidence>
<dbReference type="GO" id="GO:0071949">
    <property type="term" value="F:FAD binding"/>
    <property type="evidence" value="ECO:0007669"/>
    <property type="project" value="InterPro"/>
</dbReference>
<dbReference type="RefSeq" id="WP_249333512.1">
    <property type="nucleotide sequence ID" value="NZ_JACRSY010000029.1"/>
</dbReference>
<keyword evidence="6" id="KW-1185">Reference proteome</keyword>
<dbReference type="NCBIfam" id="NF007427">
    <property type="entry name" value="PRK09971.1"/>
    <property type="match status" value="1"/>
</dbReference>
<dbReference type="InterPro" id="IPR050031">
    <property type="entry name" value="XdhB_XDHase"/>
</dbReference>
<dbReference type="GO" id="GO:0002197">
    <property type="term" value="C:xanthine dehydrogenase complex"/>
    <property type="evidence" value="ECO:0007669"/>
    <property type="project" value="InterPro"/>
</dbReference>
<dbReference type="Pfam" id="PF00941">
    <property type="entry name" value="FAD_binding_5"/>
    <property type="match status" value="1"/>
</dbReference>
<accession>A0A926EJN3</accession>
<dbReference type="InterPro" id="IPR036318">
    <property type="entry name" value="FAD-bd_PCMH-like_sf"/>
</dbReference>
<keyword evidence="3" id="KW-0560">Oxidoreductase</keyword>
<organism evidence="5 6">
    <name type="scientific">Zhenhengia yiwuensis</name>
    <dbReference type="NCBI Taxonomy" id="2763666"/>
    <lineage>
        <taxon>Bacteria</taxon>
        <taxon>Bacillati</taxon>
        <taxon>Bacillota</taxon>
        <taxon>Clostridia</taxon>
        <taxon>Lachnospirales</taxon>
        <taxon>Lachnospiraceae</taxon>
        <taxon>Zhenhengia</taxon>
    </lineage>
</organism>
<dbReference type="SUPFAM" id="SSF56176">
    <property type="entry name" value="FAD-binding/transporter-associated domain-like"/>
    <property type="match status" value="1"/>
</dbReference>
<dbReference type="GO" id="GO:0004854">
    <property type="term" value="F:xanthine dehydrogenase activity"/>
    <property type="evidence" value="ECO:0007669"/>
    <property type="project" value="InterPro"/>
</dbReference>